<dbReference type="InterPro" id="IPR036390">
    <property type="entry name" value="WH_DNA-bd_sf"/>
</dbReference>
<sequence>MNTAESIGKIKRLLAEQGYKLTPQREVTLQVLMDHKEDHLSAEEVYMLVKNRFPYIGLATVYRTLELLVELKVIVKVIFKDGVAHYDWRSEDNNHLSHRLVCSRCGHLHKISEDWLLEIEEKLYQEYGFRVLDHRLDFIGQYLVCQRGGHCQRECKEVS</sequence>
<dbReference type="RefSeq" id="WP_379287707.1">
    <property type="nucleotide sequence ID" value="NZ_JBHTIU010000028.1"/>
</dbReference>
<dbReference type="Pfam" id="PF01475">
    <property type="entry name" value="FUR"/>
    <property type="match status" value="1"/>
</dbReference>
<evidence type="ECO:0000256" key="2">
    <source>
        <dbReference type="ARBA" id="ARBA00022491"/>
    </source>
</evidence>
<keyword evidence="5" id="KW-0238">DNA-binding</keyword>
<accession>A0ABW3D7E8</accession>
<protein>
    <submittedName>
        <fullName evidence="7">Fur family transcriptional regulator</fullName>
    </submittedName>
</protein>
<dbReference type="Gene3D" id="1.10.10.10">
    <property type="entry name" value="Winged helix-like DNA-binding domain superfamily/Winged helix DNA-binding domain"/>
    <property type="match status" value="1"/>
</dbReference>
<keyword evidence="4" id="KW-0805">Transcription regulation</keyword>
<name>A0ABW3D7E8_9BACL</name>
<keyword evidence="8" id="KW-1185">Reference proteome</keyword>
<dbReference type="CDD" id="cd07153">
    <property type="entry name" value="Fur_like"/>
    <property type="match status" value="1"/>
</dbReference>
<evidence type="ECO:0000313" key="7">
    <source>
        <dbReference type="EMBL" id="MFD0869377.1"/>
    </source>
</evidence>
<evidence type="ECO:0000256" key="5">
    <source>
        <dbReference type="ARBA" id="ARBA00023125"/>
    </source>
</evidence>
<keyword evidence="3" id="KW-0862">Zinc</keyword>
<dbReference type="EMBL" id="JBHTIU010000028">
    <property type="protein sequence ID" value="MFD0869377.1"/>
    <property type="molecule type" value="Genomic_DNA"/>
</dbReference>
<dbReference type="InterPro" id="IPR002481">
    <property type="entry name" value="FUR"/>
</dbReference>
<keyword evidence="2" id="KW-0678">Repressor</keyword>
<dbReference type="PANTHER" id="PTHR33202">
    <property type="entry name" value="ZINC UPTAKE REGULATION PROTEIN"/>
    <property type="match status" value="1"/>
</dbReference>
<comment type="similarity">
    <text evidence="1">Belongs to the Fur family.</text>
</comment>
<proteinExistence type="inferred from homology"/>
<evidence type="ECO:0000313" key="8">
    <source>
        <dbReference type="Proteomes" id="UP001597120"/>
    </source>
</evidence>
<dbReference type="Proteomes" id="UP001597120">
    <property type="component" value="Unassembled WGS sequence"/>
</dbReference>
<gene>
    <name evidence="7" type="ORF">ACFQ03_09450</name>
</gene>
<evidence type="ECO:0000256" key="4">
    <source>
        <dbReference type="ARBA" id="ARBA00023015"/>
    </source>
</evidence>
<dbReference type="InterPro" id="IPR043135">
    <property type="entry name" value="Fur_C"/>
</dbReference>
<evidence type="ECO:0000256" key="3">
    <source>
        <dbReference type="ARBA" id="ARBA00022833"/>
    </source>
</evidence>
<reference evidence="8" key="1">
    <citation type="journal article" date="2019" name="Int. J. Syst. Evol. Microbiol.">
        <title>The Global Catalogue of Microorganisms (GCM) 10K type strain sequencing project: providing services to taxonomists for standard genome sequencing and annotation.</title>
        <authorList>
            <consortium name="The Broad Institute Genomics Platform"/>
            <consortium name="The Broad Institute Genome Sequencing Center for Infectious Disease"/>
            <person name="Wu L."/>
            <person name="Ma J."/>
        </authorList>
    </citation>
    <scope>NUCLEOTIDE SEQUENCE [LARGE SCALE GENOMIC DNA]</scope>
    <source>
        <strain evidence="8">CCUG 57263</strain>
    </source>
</reference>
<dbReference type="InterPro" id="IPR036388">
    <property type="entry name" value="WH-like_DNA-bd_sf"/>
</dbReference>
<evidence type="ECO:0000256" key="1">
    <source>
        <dbReference type="ARBA" id="ARBA00007957"/>
    </source>
</evidence>
<dbReference type="Gene3D" id="3.30.1490.190">
    <property type="match status" value="1"/>
</dbReference>
<evidence type="ECO:0000256" key="6">
    <source>
        <dbReference type="ARBA" id="ARBA00023163"/>
    </source>
</evidence>
<dbReference type="PANTHER" id="PTHR33202:SF7">
    <property type="entry name" value="FERRIC UPTAKE REGULATION PROTEIN"/>
    <property type="match status" value="1"/>
</dbReference>
<comment type="caution">
    <text evidence="7">The sequence shown here is derived from an EMBL/GenBank/DDBJ whole genome shotgun (WGS) entry which is preliminary data.</text>
</comment>
<organism evidence="7 8">
    <name type="scientific">Paenibacillus residui</name>
    <dbReference type="NCBI Taxonomy" id="629724"/>
    <lineage>
        <taxon>Bacteria</taxon>
        <taxon>Bacillati</taxon>
        <taxon>Bacillota</taxon>
        <taxon>Bacilli</taxon>
        <taxon>Bacillales</taxon>
        <taxon>Paenibacillaceae</taxon>
        <taxon>Paenibacillus</taxon>
    </lineage>
</organism>
<keyword evidence="6" id="KW-0804">Transcription</keyword>
<dbReference type="SUPFAM" id="SSF46785">
    <property type="entry name" value="Winged helix' DNA-binding domain"/>
    <property type="match status" value="1"/>
</dbReference>